<evidence type="ECO:0000256" key="2">
    <source>
        <dbReference type="ARBA" id="ARBA00023136"/>
    </source>
</evidence>
<feature type="chain" id="PRO_5045971467" evidence="6">
    <location>
        <begin position="24"/>
        <end position="919"/>
    </location>
</feature>
<dbReference type="Gene3D" id="2.170.130.10">
    <property type="entry name" value="TonB-dependent receptor, plug domain"/>
    <property type="match status" value="1"/>
</dbReference>
<dbReference type="Gene3D" id="2.40.170.20">
    <property type="entry name" value="TonB-dependent receptor, beta-barrel domain"/>
    <property type="match status" value="1"/>
</dbReference>
<dbReference type="Pfam" id="PF00593">
    <property type="entry name" value="TonB_dep_Rec_b-barrel"/>
    <property type="match status" value="1"/>
</dbReference>
<dbReference type="InterPro" id="IPR012910">
    <property type="entry name" value="Plug_dom"/>
</dbReference>
<gene>
    <name evidence="9" type="ORF">GGR88_000749</name>
</gene>
<keyword evidence="6" id="KW-0732">Signal</keyword>
<keyword evidence="9" id="KW-0675">Receptor</keyword>
<dbReference type="PANTHER" id="PTHR40980:SF5">
    <property type="entry name" value="TONB-DEPENDENT RECEPTOR"/>
    <property type="match status" value="1"/>
</dbReference>
<keyword evidence="10" id="KW-1185">Reference proteome</keyword>
<evidence type="ECO:0000259" key="8">
    <source>
        <dbReference type="Pfam" id="PF07715"/>
    </source>
</evidence>
<dbReference type="SUPFAM" id="SSF56935">
    <property type="entry name" value="Porins"/>
    <property type="match status" value="1"/>
</dbReference>
<dbReference type="RefSeq" id="WP_167953136.1">
    <property type="nucleotide sequence ID" value="NZ_JAATJE010000001.1"/>
</dbReference>
<sequence>MKTPLALGGALLVSTFLTGSGWAQTSGSTATAQTPPSAPAQSTPSTPATGAEGTPPTASPTTPPASATDPAADGTQESVDVSIPGADAGEEIVVIGRNIPEPVRNTAAVVNVLSTADIARTGEGDISGALQRVTGLSVVGQGFVYVRGLGDRYSLSLLNGSPLPSPEPLRRVVPLDIFPSRLIASALVQKSYSPNFPGEFGGGVINLTTVATPDETFYSVGASIGGDTETTAKLGYTYYGSDLDILGYDDGARRVPGFVRRAGETGQGLSPQEAALLTNAPTTLLQRNSDIPANFGADFSAGTRFEGGDVTVGVITSLGYSNSWQVRASEQQSTDDSAGLIIRDFDTVLTDNRILVNGLVGLGVEFGEHRIRLTNVYIHDTLKQTRLSSGFDVTNVDFDPNFPDPLLEQNTFFFERQLYDLQAVGEFDFGDLDIDVRGTYANTRRESPYERGFVYSYDREVGDYVNRLAGSFEEASIAFSDLDEDLYSGGIDATYELPTARPFSLTAGYAYTDTDRTSTRYEFIYRGVNGSGVNNTVGQLRPDYLLSDYTLLTYNVGLINQSTSQGAARYDAGLTIHAGYGQAEIELFDGVRVQGGVRYETADQFVDTFSNIARTELSNDYWLPALTVTWNFAEDMQLRLHGSKTIARPQFRELAPQLYQDFTSDRQFIGNPFLQDSEIYNAEARYEWFFRRGERITLAGFYKKLENPIEPVAFALPNSQLQTGFANAPEAELYGAEVELQTYVPLSGINSDFFTTRRLVLIGNYTYSQSELKTDDSLVAGPISSVTPELVQSSLLFRDGAPLTGQSDHLVNVQIGIEDTERLSQATLLFTYASDRVTNRGPVAFGNRLPDIVERPGIRLDFVAREAIELLGTNMEVKFEARNLTGQDYREFQQFENSAININAYDLGTSFSLGVSVGF</sequence>
<feature type="signal peptide" evidence="6">
    <location>
        <begin position="1"/>
        <end position="23"/>
    </location>
</feature>
<dbReference type="InterPro" id="IPR036942">
    <property type="entry name" value="Beta-barrel_TonB_sf"/>
</dbReference>
<evidence type="ECO:0000259" key="7">
    <source>
        <dbReference type="Pfam" id="PF00593"/>
    </source>
</evidence>
<feature type="region of interest" description="Disordered" evidence="5">
    <location>
        <begin position="22"/>
        <end position="83"/>
    </location>
</feature>
<keyword evidence="2 4" id="KW-0472">Membrane</keyword>
<reference evidence="9 10" key="1">
    <citation type="submission" date="2020-03" db="EMBL/GenBank/DDBJ databases">
        <title>Genomic Encyclopedia of Type Strains, Phase IV (KMG-IV): sequencing the most valuable type-strain genomes for metagenomic binning, comparative biology and taxonomic classification.</title>
        <authorList>
            <person name="Goeker M."/>
        </authorList>
    </citation>
    <scope>NUCLEOTIDE SEQUENCE [LARGE SCALE GENOMIC DNA]</scope>
    <source>
        <strain evidence="9 10">DSM 27651</strain>
    </source>
</reference>
<dbReference type="Pfam" id="PF07715">
    <property type="entry name" value="Plug"/>
    <property type="match status" value="1"/>
</dbReference>
<feature type="domain" description="TonB-dependent receptor-like beta-barrel" evidence="7">
    <location>
        <begin position="405"/>
        <end position="824"/>
    </location>
</feature>
<feature type="compositionally biased region" description="Low complexity" evidence="5">
    <location>
        <begin position="23"/>
        <end position="56"/>
    </location>
</feature>
<feature type="domain" description="TonB-dependent receptor plug" evidence="8">
    <location>
        <begin position="103"/>
        <end position="199"/>
    </location>
</feature>
<evidence type="ECO:0000256" key="3">
    <source>
        <dbReference type="ARBA" id="ARBA00023237"/>
    </source>
</evidence>
<dbReference type="EMBL" id="JAATJE010000001">
    <property type="protein sequence ID" value="NJC33275.1"/>
    <property type="molecule type" value="Genomic_DNA"/>
</dbReference>
<evidence type="ECO:0000256" key="1">
    <source>
        <dbReference type="ARBA" id="ARBA00004442"/>
    </source>
</evidence>
<feature type="compositionally biased region" description="Low complexity" evidence="5">
    <location>
        <begin position="64"/>
        <end position="75"/>
    </location>
</feature>
<comment type="caution">
    <text evidence="9">The sequence shown here is derived from an EMBL/GenBank/DDBJ whole genome shotgun (WGS) entry which is preliminary data.</text>
</comment>
<dbReference type="InterPro" id="IPR000531">
    <property type="entry name" value="Beta-barrel_TonB"/>
</dbReference>
<dbReference type="Proteomes" id="UP000734218">
    <property type="component" value="Unassembled WGS sequence"/>
</dbReference>
<name>A0ABX0XKL1_9SPHN</name>
<evidence type="ECO:0000256" key="6">
    <source>
        <dbReference type="SAM" id="SignalP"/>
    </source>
</evidence>
<dbReference type="InterPro" id="IPR037066">
    <property type="entry name" value="Plug_dom_sf"/>
</dbReference>
<evidence type="ECO:0000313" key="9">
    <source>
        <dbReference type="EMBL" id="NJC33275.1"/>
    </source>
</evidence>
<keyword evidence="4" id="KW-0798">TonB box</keyword>
<dbReference type="PANTHER" id="PTHR40980">
    <property type="entry name" value="PLUG DOMAIN-CONTAINING PROTEIN"/>
    <property type="match status" value="1"/>
</dbReference>
<keyword evidence="3" id="KW-0998">Cell outer membrane</keyword>
<comment type="similarity">
    <text evidence="4">Belongs to the TonB-dependent receptor family.</text>
</comment>
<organism evidence="9 10">
    <name type="scientific">Sphingomonas jejuensis</name>
    <dbReference type="NCBI Taxonomy" id="904715"/>
    <lineage>
        <taxon>Bacteria</taxon>
        <taxon>Pseudomonadati</taxon>
        <taxon>Pseudomonadota</taxon>
        <taxon>Alphaproteobacteria</taxon>
        <taxon>Sphingomonadales</taxon>
        <taxon>Sphingomonadaceae</taxon>
        <taxon>Sphingomonas</taxon>
    </lineage>
</organism>
<evidence type="ECO:0000256" key="4">
    <source>
        <dbReference type="RuleBase" id="RU003357"/>
    </source>
</evidence>
<evidence type="ECO:0000313" key="10">
    <source>
        <dbReference type="Proteomes" id="UP000734218"/>
    </source>
</evidence>
<comment type="subcellular location">
    <subcellularLocation>
        <location evidence="1 4">Cell outer membrane</location>
    </subcellularLocation>
</comment>
<accession>A0ABX0XKL1</accession>
<protein>
    <submittedName>
        <fullName evidence="9">Outer membrane receptor protein involved in Fe transport</fullName>
    </submittedName>
</protein>
<evidence type="ECO:0000256" key="5">
    <source>
        <dbReference type="SAM" id="MobiDB-lite"/>
    </source>
</evidence>
<proteinExistence type="inferred from homology"/>